<dbReference type="EMBL" id="BMRG01000015">
    <property type="protein sequence ID" value="GGP75172.1"/>
    <property type="molecule type" value="Genomic_DNA"/>
</dbReference>
<reference evidence="2" key="1">
    <citation type="journal article" date="2014" name="Int. J. Syst. Evol. Microbiol.">
        <title>Complete genome sequence of Corynebacterium casei LMG S-19264T (=DSM 44701T), isolated from a smear-ripened cheese.</title>
        <authorList>
            <consortium name="US DOE Joint Genome Institute (JGI-PGF)"/>
            <person name="Walter F."/>
            <person name="Albersmeier A."/>
            <person name="Kalinowski J."/>
            <person name="Ruckert C."/>
        </authorList>
    </citation>
    <scope>NUCLEOTIDE SEQUENCE</scope>
    <source>
        <strain evidence="2">JCM 3313</strain>
    </source>
</reference>
<evidence type="ECO:0000313" key="2">
    <source>
        <dbReference type="EMBL" id="GGP75172.1"/>
    </source>
</evidence>
<evidence type="ECO:0008006" key="4">
    <source>
        <dbReference type="Google" id="ProtNLM"/>
    </source>
</evidence>
<feature type="signal peptide" evidence="1">
    <location>
        <begin position="1"/>
        <end position="29"/>
    </location>
</feature>
<evidence type="ECO:0000313" key="3">
    <source>
        <dbReference type="Proteomes" id="UP000639606"/>
    </source>
</evidence>
<accession>A0A918ARU8</accession>
<comment type="caution">
    <text evidence="2">The sequence shown here is derived from an EMBL/GenBank/DDBJ whole genome shotgun (WGS) entry which is preliminary data.</text>
</comment>
<proteinExistence type="predicted"/>
<dbReference type="RefSeq" id="WP_189226305.1">
    <property type="nucleotide sequence ID" value="NZ_BMRG01000015.1"/>
</dbReference>
<organism evidence="2 3">
    <name type="scientific">Saccharothrix coeruleofusca</name>
    <dbReference type="NCBI Taxonomy" id="33919"/>
    <lineage>
        <taxon>Bacteria</taxon>
        <taxon>Bacillati</taxon>
        <taxon>Actinomycetota</taxon>
        <taxon>Actinomycetes</taxon>
        <taxon>Pseudonocardiales</taxon>
        <taxon>Pseudonocardiaceae</taxon>
        <taxon>Saccharothrix</taxon>
    </lineage>
</organism>
<keyword evidence="3" id="KW-1185">Reference proteome</keyword>
<feature type="chain" id="PRO_5036711168" description="Secreted protein" evidence="1">
    <location>
        <begin position="30"/>
        <end position="142"/>
    </location>
</feature>
<keyword evidence="1" id="KW-0732">Signal</keyword>
<name>A0A918ARU8_9PSEU</name>
<protein>
    <recommendedName>
        <fullName evidence="4">Secreted protein</fullName>
    </recommendedName>
</protein>
<gene>
    <name evidence="2" type="ORF">GCM10010185_55980</name>
</gene>
<evidence type="ECO:0000256" key="1">
    <source>
        <dbReference type="SAM" id="SignalP"/>
    </source>
</evidence>
<reference evidence="2" key="2">
    <citation type="submission" date="2020-09" db="EMBL/GenBank/DDBJ databases">
        <authorList>
            <person name="Sun Q."/>
            <person name="Ohkuma M."/>
        </authorList>
    </citation>
    <scope>NUCLEOTIDE SEQUENCE</scope>
    <source>
        <strain evidence="2">JCM 3313</strain>
    </source>
</reference>
<dbReference type="Proteomes" id="UP000639606">
    <property type="component" value="Unassembled WGS sequence"/>
</dbReference>
<sequence length="142" mass="15686">MTRLLRALASLSFAAGVAAVALPGTAAAAAETAHLTKTQHLAAIPNSGMPRSCTERHLYLREGRYDWGLRMNSTTRSTRPNLELGSGWYTWDTCLKPEYGYYIQTSVLDPDTPGWADAITSTTWTIHSSTTYTWGTFLDPHF</sequence>
<dbReference type="AlphaFoldDB" id="A0A918ARU8"/>